<name>A0ABD1FIW1_SALDI</name>
<accession>A0ABD1FIW1</accession>
<evidence type="ECO:0000313" key="3">
    <source>
        <dbReference type="Proteomes" id="UP001567538"/>
    </source>
</evidence>
<feature type="transmembrane region" description="Helical" evidence="1">
    <location>
        <begin position="61"/>
        <end position="83"/>
    </location>
</feature>
<protein>
    <submittedName>
        <fullName evidence="2">Uncharacterized protein</fullName>
    </submittedName>
</protein>
<keyword evidence="3" id="KW-1185">Reference proteome</keyword>
<dbReference type="AlphaFoldDB" id="A0ABD1FIW1"/>
<comment type="caution">
    <text evidence="2">The sequence shown here is derived from an EMBL/GenBank/DDBJ whole genome shotgun (WGS) entry which is preliminary data.</text>
</comment>
<organism evidence="2 3">
    <name type="scientific">Salvia divinorum</name>
    <name type="common">Maria pastora</name>
    <name type="synonym">Diviner's sage</name>
    <dbReference type="NCBI Taxonomy" id="28513"/>
    <lineage>
        <taxon>Eukaryota</taxon>
        <taxon>Viridiplantae</taxon>
        <taxon>Streptophyta</taxon>
        <taxon>Embryophyta</taxon>
        <taxon>Tracheophyta</taxon>
        <taxon>Spermatophyta</taxon>
        <taxon>Magnoliopsida</taxon>
        <taxon>eudicotyledons</taxon>
        <taxon>Gunneridae</taxon>
        <taxon>Pentapetalae</taxon>
        <taxon>asterids</taxon>
        <taxon>lamiids</taxon>
        <taxon>Lamiales</taxon>
        <taxon>Lamiaceae</taxon>
        <taxon>Nepetoideae</taxon>
        <taxon>Mentheae</taxon>
        <taxon>Salviinae</taxon>
        <taxon>Salvia</taxon>
        <taxon>Salvia subgen. Calosphace</taxon>
    </lineage>
</organism>
<sequence length="113" mass="12514">MAPSSSHLIPSFDPLLLPLACLTIAVSSTVAQIKLRYILKITLLYMYEQIKHDPFPPSTPFYYPLVCLAVAASSIFLAVHVPLVHLTPIQAKLGSHSYLELKSLHRVFLELGS</sequence>
<dbReference type="EMBL" id="JBEAFC010000014">
    <property type="protein sequence ID" value="KAL1531772.1"/>
    <property type="molecule type" value="Genomic_DNA"/>
</dbReference>
<keyword evidence="1" id="KW-1133">Transmembrane helix</keyword>
<reference evidence="2 3" key="1">
    <citation type="submission" date="2024-06" db="EMBL/GenBank/DDBJ databases">
        <title>A chromosome level genome sequence of Diviner's sage (Salvia divinorum).</title>
        <authorList>
            <person name="Ford S.A."/>
            <person name="Ro D.-K."/>
            <person name="Ness R.W."/>
            <person name="Phillips M.A."/>
        </authorList>
    </citation>
    <scope>NUCLEOTIDE SEQUENCE [LARGE SCALE GENOMIC DNA]</scope>
    <source>
        <strain evidence="2">SAF-2024a</strain>
        <tissue evidence="2">Leaf</tissue>
    </source>
</reference>
<keyword evidence="1" id="KW-0812">Transmembrane</keyword>
<evidence type="ECO:0000256" key="1">
    <source>
        <dbReference type="SAM" id="Phobius"/>
    </source>
</evidence>
<evidence type="ECO:0000313" key="2">
    <source>
        <dbReference type="EMBL" id="KAL1531772.1"/>
    </source>
</evidence>
<proteinExistence type="predicted"/>
<dbReference type="Proteomes" id="UP001567538">
    <property type="component" value="Unassembled WGS sequence"/>
</dbReference>
<keyword evidence="1" id="KW-0472">Membrane</keyword>
<gene>
    <name evidence="2" type="ORF">AAHA92_31875</name>
</gene>